<name>A0A7W6R4E5_9HYPH</name>
<feature type="domain" description="Anti-sigma factor NepR" evidence="1">
    <location>
        <begin position="59"/>
        <end position="92"/>
    </location>
</feature>
<organism evidence="2 3">
    <name type="scientific">Rhizobium esperanzae</name>
    <dbReference type="NCBI Taxonomy" id="1967781"/>
    <lineage>
        <taxon>Bacteria</taxon>
        <taxon>Pseudomonadati</taxon>
        <taxon>Pseudomonadota</taxon>
        <taxon>Alphaproteobacteria</taxon>
        <taxon>Hyphomicrobiales</taxon>
        <taxon>Rhizobiaceae</taxon>
        <taxon>Rhizobium/Agrobacterium group</taxon>
        <taxon>Rhizobium</taxon>
    </lineage>
</organism>
<dbReference type="Pfam" id="PF18557">
    <property type="entry name" value="NepR"/>
    <property type="match status" value="1"/>
</dbReference>
<dbReference type="EMBL" id="JACIFY010000008">
    <property type="protein sequence ID" value="MBB4236032.1"/>
    <property type="molecule type" value="Genomic_DNA"/>
</dbReference>
<dbReference type="Proteomes" id="UP000540909">
    <property type="component" value="Unassembled WGS sequence"/>
</dbReference>
<gene>
    <name evidence="2" type="ORF">GGD57_002607</name>
</gene>
<proteinExistence type="predicted"/>
<sequence>MPATSTIEGSASMVEIMIDPMHAPIDNRREDELMTTRKKEAADQRKLELRASDILDPNNQIGVRLRSLYASAQEEAIPDRFLDLLEKLDHAEMMASAKLAE</sequence>
<reference evidence="2 3" key="1">
    <citation type="submission" date="2020-08" db="EMBL/GenBank/DDBJ databases">
        <title>Genomic Encyclopedia of Type Strains, Phase IV (KMG-V): Genome sequencing to study the core and pangenomes of soil and plant-associated prokaryotes.</title>
        <authorList>
            <person name="Whitman W."/>
        </authorList>
    </citation>
    <scope>NUCLEOTIDE SEQUENCE [LARGE SCALE GENOMIC DNA]</scope>
    <source>
        <strain evidence="2 3">SEMIA 4089</strain>
    </source>
</reference>
<evidence type="ECO:0000313" key="2">
    <source>
        <dbReference type="EMBL" id="MBB4236032.1"/>
    </source>
</evidence>
<dbReference type="InterPro" id="IPR041649">
    <property type="entry name" value="NepR"/>
</dbReference>
<accession>A0A7W6R4E5</accession>
<evidence type="ECO:0000313" key="3">
    <source>
        <dbReference type="Proteomes" id="UP000540909"/>
    </source>
</evidence>
<protein>
    <recommendedName>
        <fullName evidence="1">Anti-sigma factor NepR domain-containing protein</fullName>
    </recommendedName>
</protein>
<evidence type="ECO:0000259" key="1">
    <source>
        <dbReference type="Pfam" id="PF18557"/>
    </source>
</evidence>
<comment type="caution">
    <text evidence="2">The sequence shown here is derived from an EMBL/GenBank/DDBJ whole genome shotgun (WGS) entry which is preliminary data.</text>
</comment>
<dbReference type="AlphaFoldDB" id="A0A7W6R4E5"/>